<evidence type="ECO:0000256" key="8">
    <source>
        <dbReference type="ARBA" id="ARBA00023134"/>
    </source>
</evidence>
<dbReference type="InterPro" id="IPR015760">
    <property type="entry name" value="TIF_IF2"/>
</dbReference>
<organism evidence="14 15">
    <name type="scientific">Flammeovirga aprica JL-4</name>
    <dbReference type="NCBI Taxonomy" id="694437"/>
    <lineage>
        <taxon>Bacteria</taxon>
        <taxon>Pseudomonadati</taxon>
        <taxon>Bacteroidota</taxon>
        <taxon>Cytophagia</taxon>
        <taxon>Cytophagales</taxon>
        <taxon>Flammeovirgaceae</taxon>
        <taxon>Flammeovirga</taxon>
    </lineage>
</organism>
<evidence type="ECO:0000256" key="4">
    <source>
        <dbReference type="ARBA" id="ARBA00022490"/>
    </source>
</evidence>
<keyword evidence="6 9" id="KW-0547">Nucleotide-binding</keyword>
<evidence type="ECO:0000313" key="15">
    <source>
        <dbReference type="Proteomes" id="UP000576082"/>
    </source>
</evidence>
<proteinExistence type="inferred from homology"/>
<evidence type="ECO:0000256" key="2">
    <source>
        <dbReference type="ARBA" id="ARBA00007733"/>
    </source>
</evidence>
<protein>
    <recommendedName>
        <fullName evidence="3 9">Translation initiation factor IF-2</fullName>
    </recommendedName>
</protein>
<dbReference type="EMBL" id="JABANE010000053">
    <property type="protein sequence ID" value="NME69999.1"/>
    <property type="molecule type" value="Genomic_DNA"/>
</dbReference>
<evidence type="ECO:0000256" key="5">
    <source>
        <dbReference type="ARBA" id="ARBA00022540"/>
    </source>
</evidence>
<keyword evidence="8 9" id="KW-0342">GTP-binding</keyword>
<dbReference type="Gene3D" id="3.40.50.10050">
    <property type="entry name" value="Translation initiation factor IF- 2, domain 3"/>
    <property type="match status" value="1"/>
</dbReference>
<dbReference type="SUPFAM" id="SSF50447">
    <property type="entry name" value="Translation proteins"/>
    <property type="match status" value="2"/>
</dbReference>
<feature type="compositionally biased region" description="Basic residues" evidence="12">
    <location>
        <begin position="490"/>
        <end position="501"/>
    </location>
</feature>
<dbReference type="InterPro" id="IPR023115">
    <property type="entry name" value="TIF_IF2_dom3"/>
</dbReference>
<feature type="compositionally biased region" description="Basic and acidic residues" evidence="12">
    <location>
        <begin position="108"/>
        <end position="121"/>
    </location>
</feature>
<dbReference type="PROSITE" id="PS51722">
    <property type="entry name" value="G_TR_2"/>
    <property type="match status" value="1"/>
</dbReference>
<reference evidence="14 15" key="1">
    <citation type="submission" date="2020-04" db="EMBL/GenBank/DDBJ databases">
        <title>Flammeovirga sp. SR4, a novel species isolated from seawater.</title>
        <authorList>
            <person name="Wang X."/>
        </authorList>
    </citation>
    <scope>NUCLEOTIDE SEQUENCE [LARGE SCALE GENOMIC DNA]</scope>
    <source>
        <strain evidence="14 15">ATCC 23126</strain>
    </source>
</reference>
<dbReference type="GO" id="GO:0003924">
    <property type="term" value="F:GTPase activity"/>
    <property type="evidence" value="ECO:0007669"/>
    <property type="project" value="UniProtKB-UniRule"/>
</dbReference>
<evidence type="ECO:0000256" key="3">
    <source>
        <dbReference type="ARBA" id="ARBA00020675"/>
    </source>
</evidence>
<feature type="compositionally biased region" description="Polar residues" evidence="12">
    <location>
        <begin position="478"/>
        <end position="488"/>
    </location>
</feature>
<dbReference type="InterPro" id="IPR027417">
    <property type="entry name" value="P-loop_NTPase"/>
</dbReference>
<feature type="compositionally biased region" description="Basic residues" evidence="12">
    <location>
        <begin position="317"/>
        <end position="326"/>
    </location>
</feature>
<dbReference type="NCBIfam" id="TIGR00487">
    <property type="entry name" value="IF-2"/>
    <property type="match status" value="1"/>
</dbReference>
<evidence type="ECO:0000256" key="11">
    <source>
        <dbReference type="RuleBase" id="RU000645"/>
    </source>
</evidence>
<dbReference type="GO" id="GO:0005737">
    <property type="term" value="C:cytoplasm"/>
    <property type="evidence" value="ECO:0007669"/>
    <property type="project" value="UniProtKB-SubCell"/>
</dbReference>
<comment type="subcellular location">
    <subcellularLocation>
        <location evidence="1 9 11">Cytoplasm</location>
    </subcellularLocation>
</comment>
<dbReference type="InterPro" id="IPR000795">
    <property type="entry name" value="T_Tr_GTP-bd_dom"/>
</dbReference>
<feature type="compositionally biased region" description="Basic and acidic residues" evidence="12">
    <location>
        <begin position="189"/>
        <end position="240"/>
    </location>
</feature>
<evidence type="ECO:0000313" key="14">
    <source>
        <dbReference type="EMBL" id="NME69999.1"/>
    </source>
</evidence>
<dbReference type="AlphaFoldDB" id="A0A7X9RWP7"/>
<dbReference type="CDD" id="cd03692">
    <property type="entry name" value="mtIF2_IVc"/>
    <property type="match status" value="1"/>
</dbReference>
<evidence type="ECO:0000256" key="10">
    <source>
        <dbReference type="RuleBase" id="RU000644"/>
    </source>
</evidence>
<dbReference type="GO" id="GO:0003743">
    <property type="term" value="F:translation initiation factor activity"/>
    <property type="evidence" value="ECO:0007669"/>
    <property type="project" value="UniProtKB-UniRule"/>
</dbReference>
<keyword evidence="7 9" id="KW-0648">Protein biosynthesis</keyword>
<comment type="caution">
    <text evidence="9">Lacks conserved residue(s) required for the propagation of feature annotation.</text>
</comment>
<keyword evidence="5 9" id="KW-0396">Initiation factor</keyword>
<feature type="domain" description="Tr-type G" evidence="13">
    <location>
        <begin position="599"/>
        <end position="769"/>
    </location>
</feature>
<feature type="compositionally biased region" description="Basic and acidic residues" evidence="12">
    <location>
        <begin position="87"/>
        <end position="98"/>
    </location>
</feature>
<dbReference type="InterPro" id="IPR000178">
    <property type="entry name" value="TF_IF2_bacterial-like"/>
</dbReference>
<name>A0A7X9RWP7_9BACT</name>
<keyword evidence="15" id="KW-1185">Reference proteome</keyword>
<feature type="region of interest" description="Disordered" evidence="12">
    <location>
        <begin position="56"/>
        <end position="511"/>
    </location>
</feature>
<dbReference type="InterPro" id="IPR009000">
    <property type="entry name" value="Transl_B-barrel_sf"/>
</dbReference>
<comment type="caution">
    <text evidence="14">The sequence shown here is derived from an EMBL/GenBank/DDBJ whole genome shotgun (WGS) entry which is preliminary data.</text>
</comment>
<feature type="compositionally biased region" description="Basic and acidic residues" evidence="12">
    <location>
        <begin position="502"/>
        <end position="511"/>
    </location>
</feature>
<feature type="compositionally biased region" description="Low complexity" evidence="12">
    <location>
        <begin position="264"/>
        <end position="275"/>
    </location>
</feature>
<dbReference type="SUPFAM" id="SSF52540">
    <property type="entry name" value="P-loop containing nucleoside triphosphate hydrolases"/>
    <property type="match status" value="1"/>
</dbReference>
<evidence type="ECO:0000256" key="9">
    <source>
        <dbReference type="HAMAP-Rule" id="MF_00100"/>
    </source>
</evidence>
<dbReference type="Gene3D" id="3.40.50.300">
    <property type="entry name" value="P-loop containing nucleotide triphosphate hydrolases"/>
    <property type="match status" value="1"/>
</dbReference>
<dbReference type="InterPro" id="IPR006847">
    <property type="entry name" value="IF2_N"/>
</dbReference>
<comment type="similarity">
    <text evidence="2 9 10">Belongs to the TRAFAC class translation factor GTPase superfamily. Classic translation factor GTPase family. IF-2 subfamily.</text>
</comment>
<feature type="compositionally biased region" description="Polar residues" evidence="12">
    <location>
        <begin position="66"/>
        <end position="79"/>
    </location>
</feature>
<dbReference type="InterPro" id="IPR004161">
    <property type="entry name" value="EFTu-like_2"/>
</dbReference>
<dbReference type="PANTHER" id="PTHR43381">
    <property type="entry name" value="TRANSLATION INITIATION FACTOR IF-2-RELATED"/>
    <property type="match status" value="1"/>
</dbReference>
<dbReference type="SUPFAM" id="SSF52156">
    <property type="entry name" value="Initiation factor IF2/eIF5b, domain 3"/>
    <property type="match status" value="1"/>
</dbReference>
<dbReference type="InterPro" id="IPR044145">
    <property type="entry name" value="IF2_II"/>
</dbReference>
<accession>A0A7X9RWP7</accession>
<dbReference type="CDD" id="cd01887">
    <property type="entry name" value="IF2_eIF5B"/>
    <property type="match status" value="1"/>
</dbReference>
<dbReference type="PANTHER" id="PTHR43381:SF5">
    <property type="entry name" value="TR-TYPE G DOMAIN-CONTAINING PROTEIN"/>
    <property type="match status" value="1"/>
</dbReference>
<dbReference type="FunFam" id="3.40.50.300:FF:000019">
    <property type="entry name" value="Translation initiation factor IF-2"/>
    <property type="match status" value="1"/>
</dbReference>
<evidence type="ECO:0000256" key="12">
    <source>
        <dbReference type="SAM" id="MobiDB-lite"/>
    </source>
</evidence>
<evidence type="ECO:0000256" key="6">
    <source>
        <dbReference type="ARBA" id="ARBA00022741"/>
    </source>
</evidence>
<dbReference type="GO" id="GO:0005525">
    <property type="term" value="F:GTP binding"/>
    <property type="evidence" value="ECO:0007669"/>
    <property type="project" value="UniProtKB-KW"/>
</dbReference>
<dbReference type="InterPro" id="IPR036925">
    <property type="entry name" value="TIF_IF2_dom3_sf"/>
</dbReference>
<dbReference type="RefSeq" id="WP_169658249.1">
    <property type="nucleotide sequence ID" value="NZ_JABANE010000053.1"/>
</dbReference>
<dbReference type="Gene3D" id="2.40.30.10">
    <property type="entry name" value="Translation factors"/>
    <property type="match status" value="2"/>
</dbReference>
<dbReference type="InterPro" id="IPR053905">
    <property type="entry name" value="EF-G-like_DII"/>
</dbReference>
<evidence type="ECO:0000259" key="13">
    <source>
        <dbReference type="PROSITE" id="PS51722"/>
    </source>
</evidence>
<evidence type="ECO:0000256" key="1">
    <source>
        <dbReference type="ARBA" id="ARBA00004496"/>
    </source>
</evidence>
<feature type="compositionally biased region" description="Gly residues" evidence="12">
    <location>
        <begin position="339"/>
        <end position="435"/>
    </location>
</feature>
<feature type="binding site" evidence="9">
    <location>
        <begin position="709"/>
        <end position="712"/>
    </location>
    <ligand>
        <name>GTP</name>
        <dbReference type="ChEBI" id="CHEBI:37565"/>
    </ligand>
</feature>
<dbReference type="HAMAP" id="MF_00100_B">
    <property type="entry name" value="IF_2_B"/>
    <property type="match status" value="1"/>
</dbReference>
<sequence>MADQKMIRIGQAAKKLNVGHSTIIEQLKKKNIEIDSPSPNGKITLEQFEMLKKMNAKSMQEKEEASQISISSQVGNTVIESKKKKGPKTEEKEDDHLIIKNSATSENTKSEKEAQPKKAEPETYSGRPGLKVVGKIDLNENKKKAEAPKQKQEMPKPEQKKQEAPKKETPAPAPKAEEKKVASTPTPPKAEKPIEEKKEVKPEAKQPVKNEPKKEASKEANKAPEKKSEQPTQEVKKKEQNPPQTPKVEKANKPATASENQDQSSDSATGATDSTINAKADELKGLTVVGKVDLSSFENRRKKKPKPVASSDDKGAPQKKRKRKRVPVGNSENPQGRQQGQGGQGGNRQGGQGGNRNQGQGQGGNRQGGQGGNRNQGGQGGNRQGGQGGNRNQGGQGGNRQGGQGGNRNQGGQGGNRPGGQGGNRNQGQGQGGNKPGEKTFRNADATSQRGQGGKGGNNKKKKGKLSEKDIQSGMKKANQQLNQSGFKSTRGKHKQAKKNKREAENEARLQREAAESHIITVTEFISTSELATMMDIPVSDIIMTCMNNGMFISINQRLDKETIELITTEYNFEAKFASAEEEVDAPLEKEDKPEDLQERAPIVTIMGHVDHGKTSLLDYIRDANVADGEAGGITQHIGAYDVTTKAGKKIAFLDTPGHEAFTAMRARGAKVTDVAIIVVAADDQVMPQTKEAINHALSAEVPIVIAINKVDKPNANVDNIKTQLSALNILVEDWGGKYQAFEISAKFGQGIDELLEGVLLEAEVLELKANPNKNAVGTVVEASLDKGRGYLATVLVQAGTMKVGDVMLAGGYYGKVKAMLDHRGHRVAEAGPSTPVQVLGLSGAPQAGDKLNVLDTEREAREIANKREQLAREQSLRASQRPNLDLFKRLAQGELQQLNLIIKGDVDGSVEALSDSLLKLSNDEVEVRIIHKGVGALTESDILLAAADKENPTMIIGFQVRPTPNARKLAENEGIEVRHYSVIYNAIDDVKAAMEGLLEPDMEEKIVGNVEVREVFKISKVGTVAGCYVTDGYIKRNSKIRLIREGVVIYGGTDGGEIGALKRFKDDVNEVKFGYECGLSIANYNDIKVGDVVEAFEITETKRTLKS</sequence>
<keyword evidence="4 9" id="KW-0963">Cytoplasm</keyword>
<gene>
    <name evidence="9 14" type="primary">infB</name>
    <name evidence="14" type="ORF">HHU12_18645</name>
</gene>
<dbReference type="Pfam" id="PF03144">
    <property type="entry name" value="GTP_EFTU_D2"/>
    <property type="match status" value="1"/>
</dbReference>
<comment type="function">
    <text evidence="9 10">One of the essential components for the initiation of protein synthesis. Protects formylmethionyl-tRNA from spontaneous hydrolysis and promotes its binding to the 30S ribosomal subunits. Also involved in the hydrolysis of GTP during the formation of the 70S ribosomal complex.</text>
</comment>
<dbReference type="Pfam" id="PF22042">
    <property type="entry name" value="EF-G_D2"/>
    <property type="match status" value="1"/>
</dbReference>
<dbReference type="InterPro" id="IPR005225">
    <property type="entry name" value="Small_GTP-bd"/>
</dbReference>
<dbReference type="FunFam" id="2.40.30.10:FF:000008">
    <property type="entry name" value="Translation initiation factor IF-2"/>
    <property type="match status" value="1"/>
</dbReference>
<feature type="binding site" evidence="9">
    <location>
        <begin position="655"/>
        <end position="659"/>
    </location>
    <ligand>
        <name>GTP</name>
        <dbReference type="ChEBI" id="CHEBI:37565"/>
    </ligand>
</feature>
<dbReference type="Pfam" id="PF11987">
    <property type="entry name" value="IF-2"/>
    <property type="match status" value="1"/>
</dbReference>
<dbReference type="FunFam" id="2.40.30.10:FF:000007">
    <property type="entry name" value="Translation initiation factor IF-2"/>
    <property type="match status" value="1"/>
</dbReference>
<dbReference type="Proteomes" id="UP000576082">
    <property type="component" value="Unassembled WGS sequence"/>
</dbReference>
<dbReference type="PROSITE" id="PS01176">
    <property type="entry name" value="IF2"/>
    <property type="match status" value="1"/>
</dbReference>
<dbReference type="Pfam" id="PF04760">
    <property type="entry name" value="IF2_N"/>
    <property type="match status" value="1"/>
</dbReference>
<dbReference type="CDD" id="cd03702">
    <property type="entry name" value="IF2_mtIF2_II"/>
    <property type="match status" value="1"/>
</dbReference>
<evidence type="ECO:0000256" key="7">
    <source>
        <dbReference type="ARBA" id="ARBA00022917"/>
    </source>
</evidence>
<feature type="compositionally biased region" description="Basic and acidic residues" evidence="12">
    <location>
        <begin position="137"/>
        <end position="181"/>
    </location>
</feature>
<dbReference type="Pfam" id="PF00009">
    <property type="entry name" value="GTP_EFTU"/>
    <property type="match status" value="1"/>
</dbReference>
<feature type="binding site" evidence="9">
    <location>
        <begin position="608"/>
        <end position="615"/>
    </location>
    <ligand>
        <name>GTP</name>
        <dbReference type="ChEBI" id="CHEBI:37565"/>
    </ligand>
</feature>
<dbReference type="NCBIfam" id="TIGR00231">
    <property type="entry name" value="small_GTP"/>
    <property type="match status" value="1"/>
</dbReference>
<dbReference type="FunFam" id="3.40.50.10050:FF:000001">
    <property type="entry name" value="Translation initiation factor IF-2"/>
    <property type="match status" value="1"/>
</dbReference>